<keyword evidence="2" id="KW-0812">Transmembrane</keyword>
<dbReference type="Proteomes" id="UP000595894">
    <property type="component" value="Chromosome"/>
</dbReference>
<dbReference type="InterPro" id="IPR032820">
    <property type="entry name" value="ATPase_put"/>
</dbReference>
<dbReference type="Pfam" id="PF09527">
    <property type="entry name" value="ATPase_gene1"/>
    <property type="match status" value="1"/>
</dbReference>
<dbReference type="AlphaFoldDB" id="A0A974NW98"/>
<evidence type="ECO:0000313" key="4">
    <source>
        <dbReference type="Proteomes" id="UP000595894"/>
    </source>
</evidence>
<evidence type="ECO:0000256" key="2">
    <source>
        <dbReference type="SAM" id="Phobius"/>
    </source>
</evidence>
<protein>
    <submittedName>
        <fullName evidence="3">AtpZ/AtpI family protein</fullName>
    </submittedName>
</protein>
<organism evidence="3 4">
    <name type="scientific">Sphingomonas aliaeris</name>
    <dbReference type="NCBI Taxonomy" id="2759526"/>
    <lineage>
        <taxon>Bacteria</taxon>
        <taxon>Pseudomonadati</taxon>
        <taxon>Pseudomonadota</taxon>
        <taxon>Alphaproteobacteria</taxon>
        <taxon>Sphingomonadales</taxon>
        <taxon>Sphingomonadaceae</taxon>
        <taxon>Sphingomonas</taxon>
    </lineage>
</organism>
<reference evidence="4" key="1">
    <citation type="submission" date="2020-09" db="EMBL/GenBank/DDBJ databases">
        <title>Sphingomonas sp., a new species isolated from pork steak.</title>
        <authorList>
            <person name="Heidler von Heilborn D."/>
        </authorList>
    </citation>
    <scope>NUCLEOTIDE SEQUENCE [LARGE SCALE GENOMIC DNA]</scope>
</reference>
<dbReference type="KEGG" id="sari:H5J25_05140"/>
<feature type="transmembrane region" description="Helical" evidence="2">
    <location>
        <begin position="43"/>
        <end position="61"/>
    </location>
</feature>
<feature type="compositionally biased region" description="Basic and acidic residues" evidence="1">
    <location>
        <begin position="18"/>
        <end position="30"/>
    </location>
</feature>
<accession>A0A974NW98</accession>
<keyword evidence="4" id="KW-1185">Reference proteome</keyword>
<feature type="region of interest" description="Disordered" evidence="1">
    <location>
        <begin position="17"/>
        <end position="37"/>
    </location>
</feature>
<gene>
    <name evidence="3" type="ORF">H5J25_05140</name>
</gene>
<feature type="transmembrane region" description="Helical" evidence="2">
    <location>
        <begin position="67"/>
        <end position="88"/>
    </location>
</feature>
<sequence length="96" mass="10286">MAEDRPNDDLNSRIAKARANEQARAGDSRLGKPAKGYSQGSRVLATLLGALFGGGVMGWALDQWLGTSPWALLIVLTLAVIGAFMNIIKMSKERAE</sequence>
<evidence type="ECO:0000256" key="1">
    <source>
        <dbReference type="SAM" id="MobiDB-lite"/>
    </source>
</evidence>
<name>A0A974NW98_9SPHN</name>
<evidence type="ECO:0000313" key="3">
    <source>
        <dbReference type="EMBL" id="QQV78111.1"/>
    </source>
</evidence>
<keyword evidence="2" id="KW-1133">Transmembrane helix</keyword>
<dbReference type="EMBL" id="CP061035">
    <property type="protein sequence ID" value="QQV78111.1"/>
    <property type="molecule type" value="Genomic_DNA"/>
</dbReference>
<keyword evidence="2" id="KW-0472">Membrane</keyword>
<proteinExistence type="predicted"/>
<dbReference type="RefSeq" id="WP_202095041.1">
    <property type="nucleotide sequence ID" value="NZ_CP061035.1"/>
</dbReference>